<dbReference type="Pfam" id="PF03466">
    <property type="entry name" value="LysR_substrate"/>
    <property type="match status" value="1"/>
</dbReference>
<dbReference type="KEGG" id="egd:GS424_014980"/>
<comment type="similarity">
    <text evidence="1">Belongs to the LysR transcriptional regulatory family.</text>
</comment>
<dbReference type="PROSITE" id="PS50931">
    <property type="entry name" value="HTH_LYSR"/>
    <property type="match status" value="1"/>
</dbReference>
<dbReference type="Proteomes" id="UP000478463">
    <property type="component" value="Chromosome"/>
</dbReference>
<evidence type="ECO:0000313" key="6">
    <source>
        <dbReference type="Proteomes" id="UP000478463"/>
    </source>
</evidence>
<dbReference type="AlphaFoldDB" id="A0A6L7IP02"/>
<dbReference type="RefSeq" id="WP_160941266.1">
    <property type="nucleotide sequence ID" value="NZ_CP063310.1"/>
</dbReference>
<sequence>MNISQLEYFVTTVQYGSFSMAAKELFVTPQAVSKSVGDLERELHVHLCEKSGRSVKPTDFGRMFAARASEALSCLLDLETLARHQERVEADEGRISLAVACSPCRGNVIHAHNFAAFAKAHPRIELSTTYHSSGACLGALEEGVVDAAVIVGRTGKPGLSCVKLLAFPLHVAVTESHPLAAATSIRIADLEGTPLAAPEDLRYCRNFIADHLRARNVEPHFVPLEPFVDRNRHFLENERGALFVAPDVGLGTLYPSAVVRPLHAEDQMTVPLCLAYADAAENPVLPHLERYLLATAARIRRDLR</sequence>
<dbReference type="GO" id="GO:0032993">
    <property type="term" value="C:protein-DNA complex"/>
    <property type="evidence" value="ECO:0007669"/>
    <property type="project" value="TreeGrafter"/>
</dbReference>
<reference evidence="5 6" key="1">
    <citation type="submission" date="2020-10" db="EMBL/GenBank/DDBJ databases">
        <title>Eggerthella sp. nov., isolated from human feces.</title>
        <authorList>
            <person name="Yajun G."/>
        </authorList>
    </citation>
    <scope>NUCLEOTIDE SEQUENCE [LARGE SCALE GENOMIC DNA]</scope>
    <source>
        <strain evidence="5 6">HF-1101</strain>
    </source>
</reference>
<evidence type="ECO:0000256" key="2">
    <source>
        <dbReference type="ARBA" id="ARBA00023015"/>
    </source>
</evidence>
<dbReference type="GO" id="GO:0003677">
    <property type="term" value="F:DNA binding"/>
    <property type="evidence" value="ECO:0007669"/>
    <property type="project" value="UniProtKB-KW"/>
</dbReference>
<name>A0A6L7IP02_9ACTN</name>
<dbReference type="InterPro" id="IPR036388">
    <property type="entry name" value="WH-like_DNA-bd_sf"/>
</dbReference>
<organism evidence="5 6">
    <name type="scientific">Eggerthella guodeyinii</name>
    <dbReference type="NCBI Taxonomy" id="2690837"/>
    <lineage>
        <taxon>Bacteria</taxon>
        <taxon>Bacillati</taxon>
        <taxon>Actinomycetota</taxon>
        <taxon>Coriobacteriia</taxon>
        <taxon>Eggerthellales</taxon>
        <taxon>Eggerthellaceae</taxon>
        <taxon>Eggerthella</taxon>
    </lineage>
</organism>
<dbReference type="SUPFAM" id="SSF53850">
    <property type="entry name" value="Periplasmic binding protein-like II"/>
    <property type="match status" value="1"/>
</dbReference>
<dbReference type="InterPro" id="IPR036390">
    <property type="entry name" value="WH_DNA-bd_sf"/>
</dbReference>
<accession>A0A6L7IP02</accession>
<dbReference type="Gene3D" id="1.10.10.10">
    <property type="entry name" value="Winged helix-like DNA-binding domain superfamily/Winged helix DNA-binding domain"/>
    <property type="match status" value="1"/>
</dbReference>
<keyword evidence="2" id="KW-0805">Transcription regulation</keyword>
<gene>
    <name evidence="5" type="ORF">GS424_014980</name>
</gene>
<dbReference type="InterPro" id="IPR000847">
    <property type="entry name" value="LysR_HTH_N"/>
</dbReference>
<keyword evidence="3" id="KW-0238">DNA-binding</keyword>
<evidence type="ECO:0000256" key="4">
    <source>
        <dbReference type="ARBA" id="ARBA00023163"/>
    </source>
</evidence>
<dbReference type="InterPro" id="IPR005119">
    <property type="entry name" value="LysR_subst-bd"/>
</dbReference>
<dbReference type="EMBL" id="CP063310">
    <property type="protein sequence ID" value="QOS67785.1"/>
    <property type="molecule type" value="Genomic_DNA"/>
</dbReference>
<evidence type="ECO:0000256" key="3">
    <source>
        <dbReference type="ARBA" id="ARBA00023125"/>
    </source>
</evidence>
<keyword evidence="4" id="KW-0804">Transcription</keyword>
<dbReference type="SUPFAM" id="SSF46785">
    <property type="entry name" value="Winged helix' DNA-binding domain"/>
    <property type="match status" value="1"/>
</dbReference>
<dbReference type="CDD" id="cd05466">
    <property type="entry name" value="PBP2_LTTR_substrate"/>
    <property type="match status" value="1"/>
</dbReference>
<dbReference type="PANTHER" id="PTHR30346">
    <property type="entry name" value="TRANSCRIPTIONAL DUAL REGULATOR HCAR-RELATED"/>
    <property type="match status" value="1"/>
</dbReference>
<evidence type="ECO:0000256" key="1">
    <source>
        <dbReference type="ARBA" id="ARBA00009437"/>
    </source>
</evidence>
<proteinExistence type="inferred from homology"/>
<dbReference type="Gene3D" id="3.40.190.290">
    <property type="match status" value="1"/>
</dbReference>
<dbReference type="GO" id="GO:0003700">
    <property type="term" value="F:DNA-binding transcription factor activity"/>
    <property type="evidence" value="ECO:0007669"/>
    <property type="project" value="InterPro"/>
</dbReference>
<dbReference type="Pfam" id="PF00126">
    <property type="entry name" value="HTH_1"/>
    <property type="match status" value="1"/>
</dbReference>
<protein>
    <submittedName>
        <fullName evidence="5">LysR family transcriptional regulator</fullName>
    </submittedName>
</protein>
<evidence type="ECO:0000313" key="5">
    <source>
        <dbReference type="EMBL" id="QOS67785.1"/>
    </source>
</evidence>
<dbReference type="PANTHER" id="PTHR30346:SF28">
    <property type="entry name" value="HTH-TYPE TRANSCRIPTIONAL REGULATOR CYNR"/>
    <property type="match status" value="1"/>
</dbReference>